<feature type="non-terminal residue" evidence="3">
    <location>
        <position position="68"/>
    </location>
</feature>
<name>A0A2I0KEM6_PUNGR</name>
<dbReference type="EMBL" id="PGOL01000658">
    <property type="protein sequence ID" value="PKI66710.1"/>
    <property type="molecule type" value="Genomic_DNA"/>
</dbReference>
<accession>A0A2I0KEM6</accession>
<proteinExistence type="predicted"/>
<organism evidence="3 4">
    <name type="scientific">Punica granatum</name>
    <name type="common">Pomegranate</name>
    <dbReference type="NCBI Taxonomy" id="22663"/>
    <lineage>
        <taxon>Eukaryota</taxon>
        <taxon>Viridiplantae</taxon>
        <taxon>Streptophyta</taxon>
        <taxon>Embryophyta</taxon>
        <taxon>Tracheophyta</taxon>
        <taxon>Spermatophyta</taxon>
        <taxon>Magnoliopsida</taxon>
        <taxon>eudicotyledons</taxon>
        <taxon>Gunneridae</taxon>
        <taxon>Pentapetalae</taxon>
        <taxon>rosids</taxon>
        <taxon>malvids</taxon>
        <taxon>Myrtales</taxon>
        <taxon>Lythraceae</taxon>
        <taxon>Punica</taxon>
    </lineage>
</organism>
<dbReference type="Proteomes" id="UP000233551">
    <property type="component" value="Unassembled WGS sequence"/>
</dbReference>
<keyword evidence="1" id="KW-0175">Coiled coil</keyword>
<comment type="caution">
    <text evidence="3">The sequence shown here is derived from an EMBL/GenBank/DDBJ whole genome shotgun (WGS) entry which is preliminary data.</text>
</comment>
<feature type="region of interest" description="Disordered" evidence="2">
    <location>
        <begin position="1"/>
        <end position="29"/>
    </location>
</feature>
<keyword evidence="4" id="KW-1185">Reference proteome</keyword>
<reference evidence="3 4" key="1">
    <citation type="submission" date="2017-11" db="EMBL/GenBank/DDBJ databases">
        <title>De-novo sequencing of pomegranate (Punica granatum L.) genome.</title>
        <authorList>
            <person name="Akparov Z."/>
            <person name="Amiraslanov A."/>
            <person name="Hajiyeva S."/>
            <person name="Abbasov M."/>
            <person name="Kaur K."/>
            <person name="Hamwieh A."/>
            <person name="Solovyev V."/>
            <person name="Salamov A."/>
            <person name="Braich B."/>
            <person name="Kosarev P."/>
            <person name="Mahmoud A."/>
            <person name="Hajiyev E."/>
            <person name="Babayeva S."/>
            <person name="Izzatullayeva V."/>
            <person name="Mammadov A."/>
            <person name="Mammadov A."/>
            <person name="Sharifova S."/>
            <person name="Ojaghi J."/>
            <person name="Eynullazada K."/>
            <person name="Bayramov B."/>
            <person name="Abdulazimova A."/>
            <person name="Shahmuradov I."/>
        </authorList>
    </citation>
    <scope>NUCLEOTIDE SEQUENCE [LARGE SCALE GENOMIC DNA]</scope>
    <source>
        <strain evidence="4">cv. AG2017</strain>
        <tissue evidence="3">Leaf</tissue>
    </source>
</reference>
<evidence type="ECO:0000256" key="1">
    <source>
        <dbReference type="SAM" id="Coils"/>
    </source>
</evidence>
<feature type="coiled-coil region" evidence="1">
    <location>
        <begin position="41"/>
        <end position="68"/>
    </location>
</feature>
<sequence>MATVAMEAQSPAEAPMADETCSAKSASKQGEGLRQYYVQHIHELQLLVRQKTHNLNRLEAQRNELNSR</sequence>
<evidence type="ECO:0000313" key="3">
    <source>
        <dbReference type="EMBL" id="PKI66710.1"/>
    </source>
</evidence>
<dbReference type="AlphaFoldDB" id="A0A2I0KEM6"/>
<evidence type="ECO:0000256" key="2">
    <source>
        <dbReference type="SAM" id="MobiDB-lite"/>
    </source>
</evidence>
<dbReference type="STRING" id="22663.A0A2I0KEM6"/>
<gene>
    <name evidence="3" type="ORF">CRG98_012905</name>
</gene>
<evidence type="ECO:0000313" key="4">
    <source>
        <dbReference type="Proteomes" id="UP000233551"/>
    </source>
</evidence>
<protein>
    <submittedName>
        <fullName evidence="3">Uncharacterized protein</fullName>
    </submittedName>
</protein>